<name>A0A7W3RHF6_PRIAR</name>
<sequence length="42" mass="5046">MYYIQLWGFSRGRKSIEGLYDLSKYNLKKEIEDTLSEVLKET</sequence>
<dbReference type="AlphaFoldDB" id="A0A7W3RHF6"/>
<gene>
    <name evidence="1" type="ORF">HNP21_005511</name>
</gene>
<comment type="caution">
    <text evidence="1">The sequence shown here is derived from an EMBL/GenBank/DDBJ whole genome shotgun (WGS) entry which is preliminary data.</text>
</comment>
<keyword evidence="2" id="KW-1185">Reference proteome</keyword>
<organism evidence="1 2">
    <name type="scientific">Priestia aryabhattai</name>
    <name type="common">Bacillus aryabhattai</name>
    <dbReference type="NCBI Taxonomy" id="412384"/>
    <lineage>
        <taxon>Bacteria</taxon>
        <taxon>Bacillati</taxon>
        <taxon>Bacillota</taxon>
        <taxon>Bacilli</taxon>
        <taxon>Bacillales</taxon>
        <taxon>Bacillaceae</taxon>
        <taxon>Priestia</taxon>
    </lineage>
</organism>
<evidence type="ECO:0000313" key="2">
    <source>
        <dbReference type="Proteomes" id="UP000543174"/>
    </source>
</evidence>
<reference evidence="1" key="1">
    <citation type="submission" date="2020-08" db="EMBL/GenBank/DDBJ databases">
        <title>Functional genomics of gut bacteria from endangered species of beetles.</title>
        <authorList>
            <person name="Carlos-Shanley C."/>
        </authorList>
    </citation>
    <scope>NUCLEOTIDE SEQUENCE [LARGE SCALE GENOMIC DNA]</scope>
    <source>
        <strain evidence="1">S00060</strain>
    </source>
</reference>
<dbReference type="EMBL" id="JACJHT010000011">
    <property type="protein sequence ID" value="MBA9042376.1"/>
    <property type="molecule type" value="Genomic_DNA"/>
</dbReference>
<protein>
    <submittedName>
        <fullName evidence="1">Uncharacterized protein</fullName>
    </submittedName>
</protein>
<accession>A0A7W3RHF6</accession>
<evidence type="ECO:0000313" key="1">
    <source>
        <dbReference type="EMBL" id="MBA9042376.1"/>
    </source>
</evidence>
<proteinExistence type="predicted"/>
<dbReference type="Proteomes" id="UP000543174">
    <property type="component" value="Unassembled WGS sequence"/>
</dbReference>